<proteinExistence type="predicted"/>
<feature type="compositionally biased region" description="Acidic residues" evidence="1">
    <location>
        <begin position="104"/>
        <end position="116"/>
    </location>
</feature>
<keyword evidence="2" id="KW-0812">Transmembrane</keyword>
<dbReference type="AlphaFoldDB" id="A0A2M6W0I9"/>
<sequence>MKQTSLHIYIFFAGFALSMFFGIGMYDVVIAEDVTVNATVPAICGNGAVEGAEQCDGAALNNATCVTRGFDQGALACAANCTFDVTNCENAGGPGGNPGGGGDGDGDAGGDGDGDG</sequence>
<dbReference type="EMBL" id="PFBZ01000178">
    <property type="protein sequence ID" value="PIT86278.1"/>
    <property type="molecule type" value="Genomic_DNA"/>
</dbReference>
<organism evidence="3 4">
    <name type="scientific">Candidatus Magasanikbacteria bacterium CG10_big_fil_rev_8_21_14_0_10_43_6</name>
    <dbReference type="NCBI Taxonomy" id="1974650"/>
    <lineage>
        <taxon>Bacteria</taxon>
        <taxon>Candidatus Magasanikiibacteriota</taxon>
    </lineage>
</organism>
<keyword evidence="2" id="KW-0472">Membrane</keyword>
<comment type="caution">
    <text evidence="3">The sequence shown here is derived from an EMBL/GenBank/DDBJ whole genome shotgun (WGS) entry which is preliminary data.</text>
</comment>
<feature type="transmembrane region" description="Helical" evidence="2">
    <location>
        <begin position="6"/>
        <end position="26"/>
    </location>
</feature>
<feature type="non-terminal residue" evidence="3">
    <location>
        <position position="116"/>
    </location>
</feature>
<protein>
    <submittedName>
        <fullName evidence="3">Uncharacterized protein</fullName>
    </submittedName>
</protein>
<feature type="compositionally biased region" description="Gly residues" evidence="1">
    <location>
        <begin position="92"/>
        <end position="103"/>
    </location>
</feature>
<keyword evidence="2" id="KW-1133">Transmembrane helix</keyword>
<name>A0A2M6W0I9_9BACT</name>
<evidence type="ECO:0000256" key="1">
    <source>
        <dbReference type="SAM" id="MobiDB-lite"/>
    </source>
</evidence>
<feature type="region of interest" description="Disordered" evidence="1">
    <location>
        <begin position="92"/>
        <end position="116"/>
    </location>
</feature>
<accession>A0A2M6W0I9</accession>
<evidence type="ECO:0000313" key="4">
    <source>
        <dbReference type="Proteomes" id="UP000229362"/>
    </source>
</evidence>
<gene>
    <name evidence="3" type="ORF">COU33_04095</name>
</gene>
<reference evidence="4" key="1">
    <citation type="submission" date="2017-09" db="EMBL/GenBank/DDBJ databases">
        <title>Depth-based differentiation of microbial function through sediment-hosted aquifers and enrichment of novel symbionts in the deep terrestrial subsurface.</title>
        <authorList>
            <person name="Probst A.J."/>
            <person name="Ladd B."/>
            <person name="Jarett J.K."/>
            <person name="Geller-Mcgrath D.E."/>
            <person name="Sieber C.M.K."/>
            <person name="Emerson J.B."/>
            <person name="Anantharaman K."/>
            <person name="Thomas B.C."/>
            <person name="Malmstrom R."/>
            <person name="Stieglmeier M."/>
            <person name="Klingl A."/>
            <person name="Woyke T."/>
            <person name="Ryan C.M."/>
            <person name="Banfield J.F."/>
        </authorList>
    </citation>
    <scope>NUCLEOTIDE SEQUENCE [LARGE SCALE GENOMIC DNA]</scope>
</reference>
<evidence type="ECO:0000313" key="3">
    <source>
        <dbReference type="EMBL" id="PIT86278.1"/>
    </source>
</evidence>
<dbReference type="Proteomes" id="UP000229362">
    <property type="component" value="Unassembled WGS sequence"/>
</dbReference>
<evidence type="ECO:0000256" key="2">
    <source>
        <dbReference type="SAM" id="Phobius"/>
    </source>
</evidence>